<protein>
    <recommendedName>
        <fullName evidence="7">Ribosomal RNA small subunit methyltransferase H</fullName>
        <ecNumber evidence="7">2.1.1.199</ecNumber>
    </recommendedName>
    <alternativeName>
        <fullName evidence="7">16S rRNA m(4)C1402 methyltransferase</fullName>
    </alternativeName>
    <alternativeName>
        <fullName evidence="7">rRNA (cytosine-N(4)-)-methyltransferase RsmH</fullName>
    </alternativeName>
</protein>
<feature type="binding site" evidence="7">
    <location>
        <position position="99"/>
    </location>
    <ligand>
        <name>S-adenosyl-L-methionine</name>
        <dbReference type="ChEBI" id="CHEBI:59789"/>
    </ligand>
</feature>
<evidence type="ECO:0000256" key="3">
    <source>
        <dbReference type="ARBA" id="ARBA00022552"/>
    </source>
</evidence>
<dbReference type="EMBL" id="JAGVRH010000009">
    <property type="protein sequence ID" value="MBS2126537.1"/>
    <property type="molecule type" value="Genomic_DNA"/>
</dbReference>
<keyword evidence="5 7" id="KW-0808">Transferase</keyword>
<dbReference type="PANTHER" id="PTHR11265:SF0">
    <property type="entry name" value="12S RRNA N4-METHYLCYTIDINE METHYLTRANSFERASE"/>
    <property type="match status" value="1"/>
</dbReference>
<dbReference type="Proteomes" id="UP000811481">
    <property type="component" value="Unassembled WGS sequence"/>
</dbReference>
<dbReference type="RefSeq" id="WP_212331956.1">
    <property type="nucleotide sequence ID" value="NZ_JAGVRH010000009.1"/>
</dbReference>
<feature type="binding site" evidence="7">
    <location>
        <position position="52"/>
    </location>
    <ligand>
        <name>S-adenosyl-L-methionine</name>
        <dbReference type="ChEBI" id="CHEBI:59789"/>
    </ligand>
</feature>
<reference evidence="8" key="1">
    <citation type="submission" date="2021-04" db="EMBL/GenBank/DDBJ databases">
        <title>Draft genome sequence of StrPh-CL8, a phytoplasma strain causing strawberry phyllody in Chile.</title>
        <authorList>
            <person name="Cui W."/>
            <person name="Zamorano A."/>
            <person name="Fiore N."/>
        </authorList>
    </citation>
    <scope>NUCLEOTIDE SEQUENCE [LARGE SCALE GENOMIC DNA]</scope>
    <source>
        <strain evidence="8">StrPh-Cl</strain>
    </source>
</reference>
<keyword evidence="4 7" id="KW-0489">Methyltransferase</keyword>
<comment type="catalytic activity">
    <reaction evidence="7">
        <text>cytidine(1402) in 16S rRNA + S-adenosyl-L-methionine = N(4)-methylcytidine(1402) in 16S rRNA + S-adenosyl-L-homocysteine + H(+)</text>
        <dbReference type="Rhea" id="RHEA:42928"/>
        <dbReference type="Rhea" id="RHEA-COMP:10286"/>
        <dbReference type="Rhea" id="RHEA-COMP:10287"/>
        <dbReference type="ChEBI" id="CHEBI:15378"/>
        <dbReference type="ChEBI" id="CHEBI:57856"/>
        <dbReference type="ChEBI" id="CHEBI:59789"/>
        <dbReference type="ChEBI" id="CHEBI:74506"/>
        <dbReference type="ChEBI" id="CHEBI:82748"/>
        <dbReference type="EC" id="2.1.1.199"/>
    </reaction>
</comment>
<dbReference type="GO" id="GO:0032259">
    <property type="term" value="P:methylation"/>
    <property type="evidence" value="ECO:0007669"/>
    <property type="project" value="UniProtKB-KW"/>
</dbReference>
<accession>A0ABS5K3R4</accession>
<keyword evidence="9" id="KW-1185">Reference proteome</keyword>
<dbReference type="PIRSF" id="PIRSF004486">
    <property type="entry name" value="MraW"/>
    <property type="match status" value="1"/>
</dbReference>
<dbReference type="Pfam" id="PF01795">
    <property type="entry name" value="Methyltransf_5"/>
    <property type="match status" value="1"/>
</dbReference>
<dbReference type="Gene3D" id="1.10.150.170">
    <property type="entry name" value="Putative methyltransferase TM0872, insert domain"/>
    <property type="match status" value="1"/>
</dbReference>
<name>A0ABS5K3R4_9MOLU</name>
<feature type="binding site" evidence="7">
    <location>
        <begin position="33"/>
        <end position="35"/>
    </location>
    <ligand>
        <name>S-adenosyl-L-methionine</name>
        <dbReference type="ChEBI" id="CHEBI:59789"/>
    </ligand>
</feature>
<evidence type="ECO:0000256" key="7">
    <source>
        <dbReference type="HAMAP-Rule" id="MF_01007"/>
    </source>
</evidence>
<feature type="binding site" evidence="7">
    <location>
        <position position="78"/>
    </location>
    <ligand>
        <name>S-adenosyl-L-methionine</name>
        <dbReference type="ChEBI" id="CHEBI:59789"/>
    </ligand>
</feature>
<evidence type="ECO:0000256" key="2">
    <source>
        <dbReference type="ARBA" id="ARBA00022490"/>
    </source>
</evidence>
<evidence type="ECO:0000256" key="1">
    <source>
        <dbReference type="ARBA" id="ARBA00010396"/>
    </source>
</evidence>
<dbReference type="PANTHER" id="PTHR11265">
    <property type="entry name" value="S-ADENOSYL-METHYLTRANSFERASE MRAW"/>
    <property type="match status" value="1"/>
</dbReference>
<dbReference type="SUPFAM" id="SSF53335">
    <property type="entry name" value="S-adenosyl-L-methionine-dependent methyltransferases"/>
    <property type="match status" value="1"/>
</dbReference>
<comment type="subcellular location">
    <subcellularLocation>
        <location evidence="7">Cytoplasm</location>
    </subcellularLocation>
</comment>
<comment type="function">
    <text evidence="7">Specifically methylates the N4 position of cytidine in position 1402 (C1402) of 16S rRNA.</text>
</comment>
<evidence type="ECO:0000313" key="8">
    <source>
        <dbReference type="EMBL" id="MBS2126537.1"/>
    </source>
</evidence>
<comment type="caution">
    <text evidence="8">The sequence shown here is derived from an EMBL/GenBank/DDBJ whole genome shotgun (WGS) entry which is preliminary data.</text>
</comment>
<keyword evidence="3 7" id="KW-0698">rRNA processing</keyword>
<evidence type="ECO:0000256" key="6">
    <source>
        <dbReference type="ARBA" id="ARBA00022691"/>
    </source>
</evidence>
<organism evidence="8 9">
    <name type="scientific">'Fragaria x ananassa' phyllody phytoplasma</name>
    <dbReference type="NCBI Taxonomy" id="2358428"/>
    <lineage>
        <taxon>Bacteria</taxon>
        <taxon>Bacillati</taxon>
        <taxon>Mycoplasmatota</taxon>
        <taxon>Mollicutes</taxon>
        <taxon>Acholeplasmatales</taxon>
        <taxon>Acholeplasmataceae</taxon>
        <taxon>Candidatus Phytoplasma</taxon>
        <taxon>16SrXIII (Mexican periwinkle virescence group)</taxon>
    </lineage>
</organism>
<proteinExistence type="inferred from homology"/>
<keyword evidence="2 7" id="KW-0963">Cytoplasm</keyword>
<evidence type="ECO:0000256" key="4">
    <source>
        <dbReference type="ARBA" id="ARBA00022603"/>
    </source>
</evidence>
<evidence type="ECO:0000256" key="5">
    <source>
        <dbReference type="ARBA" id="ARBA00022679"/>
    </source>
</evidence>
<dbReference type="InterPro" id="IPR002903">
    <property type="entry name" value="RsmH"/>
</dbReference>
<gene>
    <name evidence="7 8" type="primary">rsmH</name>
    <name evidence="8" type="ORF">J8J04_02450</name>
</gene>
<feature type="binding site" evidence="7">
    <location>
        <position position="106"/>
    </location>
    <ligand>
        <name>S-adenosyl-L-methionine</name>
        <dbReference type="ChEBI" id="CHEBI:59789"/>
    </ligand>
</feature>
<sequence length="306" mass="35412">MIFKHISVLKKEAIAFLNINPNGIYVDATLGQGGHSLEIIKYLKNGFLYAFDQDLTACKQAYKSISPYFPINIIHSNFSYLKDKLAEKNVFQIDGILLDLGLSSCQIDDPQRGFSYLYDVPLDMRMNQQQKLTAQDIVNNYSFQKLKSIFWFYGEEPKASYIAKEIIKRRPLHTSYDVVAITDLFYRYHKGHSAKKIFQALRIEVNQELKALKKILIQSLDLLKKHGRIVVISFHSLEDRIVKHFFKKNSIVDLPQKFPIIDLPFSPLKLITKKVFVPSQNEMQQNPRSVSAKLRVAEKKINILEN</sequence>
<dbReference type="GO" id="GO:0008168">
    <property type="term" value="F:methyltransferase activity"/>
    <property type="evidence" value="ECO:0007669"/>
    <property type="project" value="UniProtKB-KW"/>
</dbReference>
<evidence type="ECO:0000313" key="9">
    <source>
        <dbReference type="Proteomes" id="UP000811481"/>
    </source>
</evidence>
<dbReference type="HAMAP" id="MF_01007">
    <property type="entry name" value="16SrRNA_methyltr_H"/>
    <property type="match status" value="1"/>
</dbReference>
<dbReference type="SUPFAM" id="SSF81799">
    <property type="entry name" value="Putative methyltransferase TM0872, insert domain"/>
    <property type="match status" value="1"/>
</dbReference>
<dbReference type="InterPro" id="IPR029063">
    <property type="entry name" value="SAM-dependent_MTases_sf"/>
</dbReference>
<dbReference type="EC" id="2.1.1.199" evidence="7"/>
<dbReference type="NCBIfam" id="TIGR00006">
    <property type="entry name" value="16S rRNA (cytosine(1402)-N(4))-methyltransferase RsmH"/>
    <property type="match status" value="1"/>
</dbReference>
<dbReference type="InterPro" id="IPR023397">
    <property type="entry name" value="SAM-dep_MeTrfase_MraW_recog"/>
</dbReference>
<comment type="similarity">
    <text evidence="1 7">Belongs to the methyltransferase superfamily. RsmH family.</text>
</comment>
<keyword evidence="6 7" id="KW-0949">S-adenosyl-L-methionine</keyword>
<dbReference type="Gene3D" id="3.40.50.150">
    <property type="entry name" value="Vaccinia Virus protein VP39"/>
    <property type="match status" value="1"/>
</dbReference>